<dbReference type="GO" id="GO:0055085">
    <property type="term" value="P:transmembrane transport"/>
    <property type="evidence" value="ECO:0007669"/>
    <property type="project" value="InterPro"/>
</dbReference>
<reference evidence="9" key="1">
    <citation type="submission" date="2019-02" db="EMBL/GenBank/DDBJ databases">
        <authorList>
            <person name="Gruber-Vodicka R. H."/>
            <person name="Seah K. B. B."/>
        </authorList>
    </citation>
    <scope>NUCLEOTIDE SEQUENCE</scope>
    <source>
        <strain evidence="8">BECK_BZ163</strain>
        <strain evidence="9">BECK_BZ164</strain>
        <strain evidence="7">BECK_BZ165</strain>
    </source>
</reference>
<evidence type="ECO:0000256" key="1">
    <source>
        <dbReference type="ARBA" id="ARBA00004141"/>
    </source>
</evidence>
<dbReference type="InterPro" id="IPR011547">
    <property type="entry name" value="SLC26A/SulP_dom"/>
</dbReference>
<feature type="transmembrane region" description="Helical" evidence="5">
    <location>
        <begin position="177"/>
        <end position="198"/>
    </location>
</feature>
<keyword evidence="4 5" id="KW-0472">Membrane</keyword>
<dbReference type="InterPro" id="IPR002645">
    <property type="entry name" value="STAS_dom"/>
</dbReference>
<dbReference type="PROSITE" id="PS50801">
    <property type="entry name" value="STAS"/>
    <property type="match status" value="1"/>
</dbReference>
<dbReference type="InterPro" id="IPR036513">
    <property type="entry name" value="STAS_dom_sf"/>
</dbReference>
<dbReference type="Gene3D" id="3.30.750.24">
    <property type="entry name" value="STAS domain"/>
    <property type="match status" value="1"/>
</dbReference>
<dbReference type="Pfam" id="PF00916">
    <property type="entry name" value="Sulfate_transp"/>
    <property type="match status" value="1"/>
</dbReference>
<evidence type="ECO:0000256" key="5">
    <source>
        <dbReference type="SAM" id="Phobius"/>
    </source>
</evidence>
<dbReference type="EMBL" id="CAADFL010000458">
    <property type="protein sequence ID" value="VFK17065.1"/>
    <property type="molecule type" value="Genomic_DNA"/>
</dbReference>
<feature type="domain" description="STAS" evidence="6">
    <location>
        <begin position="483"/>
        <end position="593"/>
    </location>
</feature>
<feature type="transmembrane region" description="Helical" evidence="5">
    <location>
        <begin position="91"/>
        <end position="109"/>
    </location>
</feature>
<evidence type="ECO:0000256" key="2">
    <source>
        <dbReference type="ARBA" id="ARBA00022692"/>
    </source>
</evidence>
<feature type="transmembrane region" description="Helical" evidence="5">
    <location>
        <begin position="65"/>
        <end position="85"/>
    </location>
</feature>
<feature type="transmembrane region" description="Helical" evidence="5">
    <location>
        <begin position="370"/>
        <end position="388"/>
    </location>
</feature>
<proteinExistence type="predicted"/>
<accession>A0A450WJ58</accession>
<evidence type="ECO:0000259" key="6">
    <source>
        <dbReference type="PROSITE" id="PS50801"/>
    </source>
</evidence>
<feature type="transmembrane region" description="Helical" evidence="5">
    <location>
        <begin position="144"/>
        <end position="165"/>
    </location>
</feature>
<feature type="transmembrane region" description="Helical" evidence="5">
    <location>
        <begin position="250"/>
        <end position="270"/>
    </location>
</feature>
<sequence>MIEELDEAKEKILASTSGRNENLARSWKTSGKRMPSCIEGRYQDTDTKTMQIIHGLHFNNLRGDIYGGLTAAVVALPLALAFGVSSGAGPVAGLYGAIFVGFFAAMFGGTPSQISGPTGPMTVVMAAIFTQYTALYPNDPLTGAALAFTVVIMGGAFQIVFGLLGAGRYINLVPAPVISGFMSGIGVIIILLQIGPLLGHPAEAGPLASLGALPEAAASPVTDALILGAMTLAIVYLLPKRLNRILPAPLVALIAGTVVLLAFFAGGPATTIGDIPTGVPAVTLPTFEPALLVDMIKSALILAVLGSIDSLLTSLVADNLTRTYHDSDRELVGQGIGNMVAGFFGGLPGAGATMRTVVNVRAGGQTPISGALHAIVLLAIVLGAGVFARDIPHAVLAGILIKVGTDIIDWDYLKRLHRAPKAGVAMMFTVLLITVFVDLITAVAIGVVMASLVFMKRMTDLQLASITAITDPAEEHPLSEEEARIMKKAAGRILLFHLGGPMSFSAAKGMTRRLAGFDGYDALVLDLSDVPVIDYTTSRAIEDMIADAEVVGRRVFLAGVHEAVATVLEKQRVLDRLAPEYRHGRRIDALEHAWRLLES</sequence>
<evidence type="ECO:0000256" key="3">
    <source>
        <dbReference type="ARBA" id="ARBA00022989"/>
    </source>
</evidence>
<evidence type="ECO:0000313" key="7">
    <source>
        <dbReference type="EMBL" id="VFJ72104.1"/>
    </source>
</evidence>
<dbReference type="GO" id="GO:0016020">
    <property type="term" value="C:membrane"/>
    <property type="evidence" value="ECO:0007669"/>
    <property type="project" value="UniProtKB-SubCell"/>
</dbReference>
<evidence type="ECO:0000256" key="4">
    <source>
        <dbReference type="ARBA" id="ARBA00023136"/>
    </source>
</evidence>
<evidence type="ECO:0000313" key="8">
    <source>
        <dbReference type="EMBL" id="VFJ72242.1"/>
    </source>
</evidence>
<dbReference type="SUPFAM" id="SSF52091">
    <property type="entry name" value="SpoIIaa-like"/>
    <property type="match status" value="1"/>
</dbReference>
<dbReference type="CDD" id="cd07042">
    <property type="entry name" value="STAS_SulP_like_sulfate_transporter"/>
    <property type="match status" value="1"/>
</dbReference>
<organism evidence="9">
    <name type="scientific">Candidatus Kentrum sp. FM</name>
    <dbReference type="NCBI Taxonomy" id="2126340"/>
    <lineage>
        <taxon>Bacteria</taxon>
        <taxon>Pseudomonadati</taxon>
        <taxon>Pseudomonadota</taxon>
        <taxon>Gammaproteobacteria</taxon>
        <taxon>Candidatus Kentrum</taxon>
    </lineage>
</organism>
<evidence type="ECO:0000313" key="9">
    <source>
        <dbReference type="EMBL" id="VFK17065.1"/>
    </source>
</evidence>
<comment type="subcellular location">
    <subcellularLocation>
        <location evidence="1">Membrane</location>
        <topology evidence="1">Multi-pass membrane protein</topology>
    </subcellularLocation>
</comment>
<name>A0A450WJ58_9GAMM</name>
<protein>
    <submittedName>
        <fullName evidence="9">Sulfate permease, SulP family</fullName>
    </submittedName>
</protein>
<dbReference type="InterPro" id="IPR001902">
    <property type="entry name" value="SLC26A/SulP_fam"/>
</dbReference>
<gene>
    <name evidence="8" type="ORF">BECKFM1743A_GA0114220_106332</name>
    <name evidence="9" type="ORF">BECKFM1743B_GA0114221_104582</name>
    <name evidence="7" type="ORF">BECKFM1743C_GA0114222_106332</name>
</gene>
<dbReference type="PANTHER" id="PTHR11814">
    <property type="entry name" value="SULFATE TRANSPORTER"/>
    <property type="match status" value="1"/>
</dbReference>
<dbReference type="EMBL" id="CAADEZ010000633">
    <property type="protein sequence ID" value="VFJ72242.1"/>
    <property type="molecule type" value="Genomic_DNA"/>
</dbReference>
<feature type="transmembrane region" description="Helical" evidence="5">
    <location>
        <begin position="218"/>
        <end position="238"/>
    </location>
</feature>
<feature type="transmembrane region" description="Helical" evidence="5">
    <location>
        <begin position="425"/>
        <end position="455"/>
    </location>
</feature>
<dbReference type="AlphaFoldDB" id="A0A450WJ58"/>
<dbReference type="Pfam" id="PF01740">
    <property type="entry name" value="STAS"/>
    <property type="match status" value="1"/>
</dbReference>
<keyword evidence="3 5" id="KW-1133">Transmembrane helix</keyword>
<keyword evidence="2 5" id="KW-0812">Transmembrane</keyword>
<dbReference type="EMBL" id="CAADFA010000633">
    <property type="protein sequence ID" value="VFJ72104.1"/>
    <property type="molecule type" value="Genomic_DNA"/>
</dbReference>